<reference evidence="3" key="2">
    <citation type="submission" date="2025-08" db="UniProtKB">
        <authorList>
            <consortium name="RefSeq"/>
        </authorList>
    </citation>
    <scope>IDENTIFICATION</scope>
    <source>
        <tissue evidence="3">Whole sample</tissue>
    </source>
</reference>
<gene>
    <name evidence="3" type="primary">LOC111105558</name>
</gene>
<dbReference type="OrthoDB" id="6070274at2759"/>
<dbReference type="RefSeq" id="XP_022295626.1">
    <property type="nucleotide sequence ID" value="XM_022439918.1"/>
</dbReference>
<sequence>MKFLVFSFIVLPFLYTECQKVIKVQSYGQLVSYLANGADIRYFFNASACMTRTRTASYDEDETPVVGGALNFFSASKDPDSAHIIFSQVRYSDEKPSDLTEEVFTLTVVKYIAAIYWGTPGFFVNKTEDPNGLNCNWTKGEGNIWVKDHPNKKQIASFKEIQSLLTSGEKIRWVINAEDCKCQNGSAGISSNNIIGDTISDFKITKNGSISFSSSMTFMVPLSWRYVRVIVFGHIYLNNTVNIRISILDPTTWQDGKDILIMCPIATDSTPKGARFFSQ</sequence>
<feature type="chain" id="PRO_5034773648" evidence="1">
    <location>
        <begin position="19"/>
        <end position="279"/>
    </location>
</feature>
<dbReference type="AlphaFoldDB" id="A0A8B8AWX8"/>
<feature type="signal peptide" evidence="1">
    <location>
        <begin position="1"/>
        <end position="18"/>
    </location>
</feature>
<dbReference type="Pfam" id="PF06903">
    <property type="entry name" value="VirK"/>
    <property type="match status" value="1"/>
</dbReference>
<keyword evidence="1" id="KW-0732">Signal</keyword>
<protein>
    <submittedName>
        <fullName evidence="3">Uncharacterized protein LOC111105558</fullName>
    </submittedName>
</protein>
<proteinExistence type="predicted"/>
<name>A0A8B8AWX8_CRAVI</name>
<accession>A0A8B8AWX8</accession>
<evidence type="ECO:0000313" key="3">
    <source>
        <dbReference type="RefSeq" id="XP_022295626.1"/>
    </source>
</evidence>
<keyword evidence="2" id="KW-1185">Reference proteome</keyword>
<dbReference type="GeneID" id="111105558"/>
<evidence type="ECO:0000256" key="1">
    <source>
        <dbReference type="SAM" id="SignalP"/>
    </source>
</evidence>
<dbReference type="KEGG" id="cvn:111105558"/>
<organism evidence="2 3">
    <name type="scientific">Crassostrea virginica</name>
    <name type="common">Eastern oyster</name>
    <dbReference type="NCBI Taxonomy" id="6565"/>
    <lineage>
        <taxon>Eukaryota</taxon>
        <taxon>Metazoa</taxon>
        <taxon>Spiralia</taxon>
        <taxon>Lophotrochozoa</taxon>
        <taxon>Mollusca</taxon>
        <taxon>Bivalvia</taxon>
        <taxon>Autobranchia</taxon>
        <taxon>Pteriomorphia</taxon>
        <taxon>Ostreida</taxon>
        <taxon>Ostreoidea</taxon>
        <taxon>Ostreidae</taxon>
        <taxon>Crassostrea</taxon>
    </lineage>
</organism>
<evidence type="ECO:0000313" key="2">
    <source>
        <dbReference type="Proteomes" id="UP000694844"/>
    </source>
</evidence>
<reference evidence="2" key="1">
    <citation type="submission" date="2024-06" db="UniProtKB">
        <authorList>
            <consortium name="RefSeq"/>
        </authorList>
    </citation>
    <scope>NUCLEOTIDE SEQUENCE [LARGE SCALE GENOMIC DNA]</scope>
</reference>
<dbReference type="InterPro" id="IPR010694">
    <property type="entry name" value="Uncharacterised_VirK"/>
</dbReference>
<dbReference type="Proteomes" id="UP000694844">
    <property type="component" value="Chromosome 1"/>
</dbReference>